<dbReference type="Proteomes" id="UP000234382">
    <property type="component" value="Unassembled WGS sequence"/>
</dbReference>
<sequence length="162" mass="17943">MLNRNQLEMIMEEAVEKSIEHVDHGGLPFVGVIVNDQGALSEFSFNRVQETGDPQAHAEVEAVRDALSSLGLKTLSGTTLLATGEPCGMCFRFALDHEVDQVYVAINGETTARYGFDGSTSYAPFDLNLEHLYATGYAHSLPVDRGEEPFIRYTQMREQRGQ</sequence>
<evidence type="ECO:0000259" key="1">
    <source>
        <dbReference type="PROSITE" id="PS51747"/>
    </source>
</evidence>
<evidence type="ECO:0000313" key="3">
    <source>
        <dbReference type="Proteomes" id="UP000234382"/>
    </source>
</evidence>
<dbReference type="InterPro" id="IPR002125">
    <property type="entry name" value="CMP_dCMP_dom"/>
</dbReference>
<reference evidence="3" key="1">
    <citation type="submission" date="2017-03" db="EMBL/GenBank/DDBJ databases">
        <authorList>
            <person name="Monnet C."/>
        </authorList>
    </citation>
    <scope>NUCLEOTIDE SEQUENCE [LARGE SCALE GENOMIC DNA]</scope>
    <source>
        <strain evidence="3">ATCC 49514</strain>
    </source>
</reference>
<feature type="domain" description="CMP/dCMP-type deaminase" evidence="1">
    <location>
        <begin position="5"/>
        <end position="117"/>
    </location>
</feature>
<dbReference type="Pfam" id="PF00383">
    <property type="entry name" value="dCMP_cyt_deam_1"/>
    <property type="match status" value="1"/>
</dbReference>
<dbReference type="SUPFAM" id="SSF53927">
    <property type="entry name" value="Cytidine deaminase-like"/>
    <property type="match status" value="1"/>
</dbReference>
<keyword evidence="3" id="KW-1185">Reference proteome</keyword>
<dbReference type="PROSITE" id="PS51747">
    <property type="entry name" value="CYT_DCMP_DEAMINASES_2"/>
    <property type="match status" value="1"/>
</dbReference>
<name>A0A2H1KJA8_9MICO</name>
<dbReference type="GO" id="GO:0006152">
    <property type="term" value="P:purine nucleoside catabolic process"/>
    <property type="evidence" value="ECO:0007669"/>
    <property type="project" value="TreeGrafter"/>
</dbReference>
<protein>
    <submittedName>
        <fullName evidence="2">tRNA(Arg) A34 adenosine deaminase TadA</fullName>
    </submittedName>
</protein>
<evidence type="ECO:0000313" key="2">
    <source>
        <dbReference type="EMBL" id="SMX99806.1"/>
    </source>
</evidence>
<dbReference type="InterPro" id="IPR016193">
    <property type="entry name" value="Cytidine_deaminase-like"/>
</dbReference>
<dbReference type="Gene3D" id="3.40.140.10">
    <property type="entry name" value="Cytidine Deaminase, domain 2"/>
    <property type="match status" value="1"/>
</dbReference>
<gene>
    <name evidence="2" type="ORF">BI49514_03100</name>
</gene>
<organism evidence="2 3">
    <name type="scientific">Brevibacterium iodinum ATCC 49514</name>
    <dbReference type="NCBI Taxonomy" id="1255616"/>
    <lineage>
        <taxon>Bacteria</taxon>
        <taxon>Bacillati</taxon>
        <taxon>Actinomycetota</taxon>
        <taxon>Actinomycetes</taxon>
        <taxon>Micrococcales</taxon>
        <taxon>Brevibacteriaceae</taxon>
        <taxon>Brevibacterium</taxon>
    </lineage>
</organism>
<dbReference type="CDD" id="cd01285">
    <property type="entry name" value="nucleoside_deaminase"/>
    <property type="match status" value="1"/>
</dbReference>
<dbReference type="PANTHER" id="PTHR11079:SF161">
    <property type="entry name" value="CMP_DCMP-TYPE DEAMINASE DOMAIN-CONTAINING PROTEIN"/>
    <property type="match status" value="1"/>
</dbReference>
<dbReference type="GO" id="GO:0047974">
    <property type="term" value="F:guanosine deaminase activity"/>
    <property type="evidence" value="ECO:0007669"/>
    <property type="project" value="TreeGrafter"/>
</dbReference>
<dbReference type="EMBL" id="FXYX01000037">
    <property type="protein sequence ID" value="SMX99806.1"/>
    <property type="molecule type" value="Genomic_DNA"/>
</dbReference>
<proteinExistence type="predicted"/>
<accession>A0A2H1KJA8</accession>
<dbReference type="AlphaFoldDB" id="A0A2H1KJA8"/>
<dbReference type="RefSeq" id="WP_101547361.1">
    <property type="nucleotide sequence ID" value="NZ_FXYX01000037.1"/>
</dbReference>
<dbReference type="PANTHER" id="PTHR11079">
    <property type="entry name" value="CYTOSINE DEAMINASE FAMILY MEMBER"/>
    <property type="match status" value="1"/>
</dbReference>